<dbReference type="Proteomes" id="UP000568380">
    <property type="component" value="Unassembled WGS sequence"/>
</dbReference>
<sequence>MEDDEWEPPKILLAVDLVILTLRETRLQVLLVKRGIEPYLGAYALPGGFLFDEHEDIEAAARRELSEEAGLADVHLEELGVYGEPGRDPRGRVVSVAYLAIAPSLPEPIAGTDAADACWMSVEDLLSGRVGLAFDHHRIIGDGIERARVKLEHTALATAFCGETFTISDLQQVYEAVWGVRLDPRNFYRKVKGARGFIIPVGSLQRPENGRPARLFKAGPVRVLHPPMARSTSVPPEAQVTREGGVRS</sequence>
<dbReference type="Gene3D" id="3.90.79.10">
    <property type="entry name" value="Nucleoside Triphosphate Pyrophosphohydrolase"/>
    <property type="match status" value="1"/>
</dbReference>
<dbReference type="Pfam" id="PF00293">
    <property type="entry name" value="NUDIX"/>
    <property type="match status" value="1"/>
</dbReference>
<dbReference type="EMBL" id="JACHIN010000011">
    <property type="protein sequence ID" value="MBB5081795.1"/>
    <property type="molecule type" value="Genomic_DNA"/>
</dbReference>
<evidence type="ECO:0000313" key="4">
    <source>
        <dbReference type="Proteomes" id="UP000568380"/>
    </source>
</evidence>
<dbReference type="InterPro" id="IPR036388">
    <property type="entry name" value="WH-like_DNA-bd_sf"/>
</dbReference>
<organism evidence="3 4">
    <name type="scientific">Nonomuraea endophytica</name>
    <dbReference type="NCBI Taxonomy" id="714136"/>
    <lineage>
        <taxon>Bacteria</taxon>
        <taxon>Bacillati</taxon>
        <taxon>Actinomycetota</taxon>
        <taxon>Actinomycetes</taxon>
        <taxon>Streptosporangiales</taxon>
        <taxon>Streptosporangiaceae</taxon>
        <taxon>Nonomuraea</taxon>
    </lineage>
</organism>
<feature type="domain" description="Nudix hydrolase" evidence="2">
    <location>
        <begin position="10"/>
        <end position="146"/>
    </location>
</feature>
<dbReference type="Gene3D" id="1.10.10.10">
    <property type="entry name" value="Winged helix-like DNA-binding domain superfamily/Winged helix DNA-binding domain"/>
    <property type="match status" value="1"/>
</dbReference>
<keyword evidence="4" id="KW-1185">Reference proteome</keyword>
<dbReference type="PANTHER" id="PTHR43736:SF4">
    <property type="entry name" value="SLR1690 PROTEIN"/>
    <property type="match status" value="1"/>
</dbReference>
<dbReference type="GO" id="GO:0035539">
    <property type="term" value="F:8-oxo-7,8-dihydrodeoxyguanosine triphosphate pyrophosphatase activity"/>
    <property type="evidence" value="ECO:0007669"/>
    <property type="project" value="UniProtKB-EC"/>
</dbReference>
<dbReference type="RefSeq" id="WP_184969424.1">
    <property type="nucleotide sequence ID" value="NZ_JACHIN010000011.1"/>
</dbReference>
<dbReference type="InterPro" id="IPR036390">
    <property type="entry name" value="WH_DNA-bd_sf"/>
</dbReference>
<dbReference type="SUPFAM" id="SSF46785">
    <property type="entry name" value="Winged helix' DNA-binding domain"/>
    <property type="match status" value="1"/>
</dbReference>
<dbReference type="CDD" id="cd18873">
    <property type="entry name" value="NUDIX_NadM_like"/>
    <property type="match status" value="1"/>
</dbReference>
<dbReference type="Pfam" id="PF21906">
    <property type="entry name" value="WHD_NrtR"/>
    <property type="match status" value="1"/>
</dbReference>
<dbReference type="InterPro" id="IPR000086">
    <property type="entry name" value="NUDIX_hydrolase_dom"/>
</dbReference>
<dbReference type="SUPFAM" id="SSF55811">
    <property type="entry name" value="Nudix"/>
    <property type="match status" value="1"/>
</dbReference>
<dbReference type="InterPro" id="IPR015797">
    <property type="entry name" value="NUDIX_hydrolase-like_dom_sf"/>
</dbReference>
<dbReference type="AlphaFoldDB" id="A0A7W8A906"/>
<dbReference type="EC" id="3.6.1.55" evidence="3"/>
<evidence type="ECO:0000259" key="2">
    <source>
        <dbReference type="PROSITE" id="PS51462"/>
    </source>
</evidence>
<protein>
    <submittedName>
        <fullName evidence="3">8-oxo-dGTP diphosphatase</fullName>
        <ecNumber evidence="3">3.6.1.55</ecNumber>
    </submittedName>
</protein>
<dbReference type="InterPro" id="IPR054105">
    <property type="entry name" value="WHD_NrtR"/>
</dbReference>
<reference evidence="3 4" key="1">
    <citation type="submission" date="2020-08" db="EMBL/GenBank/DDBJ databases">
        <title>Genomic Encyclopedia of Type Strains, Phase IV (KMG-IV): sequencing the most valuable type-strain genomes for metagenomic binning, comparative biology and taxonomic classification.</title>
        <authorList>
            <person name="Goeker M."/>
        </authorList>
    </citation>
    <scope>NUCLEOTIDE SEQUENCE [LARGE SCALE GENOMIC DNA]</scope>
    <source>
        <strain evidence="3 4">DSM 45385</strain>
    </source>
</reference>
<proteinExistence type="predicted"/>
<name>A0A7W8A906_9ACTN</name>
<comment type="caution">
    <text evidence="3">The sequence shown here is derived from an EMBL/GenBank/DDBJ whole genome shotgun (WGS) entry which is preliminary data.</text>
</comment>
<evidence type="ECO:0000313" key="3">
    <source>
        <dbReference type="EMBL" id="MBB5081795.1"/>
    </source>
</evidence>
<evidence type="ECO:0000256" key="1">
    <source>
        <dbReference type="SAM" id="MobiDB-lite"/>
    </source>
</evidence>
<feature type="region of interest" description="Disordered" evidence="1">
    <location>
        <begin position="226"/>
        <end position="248"/>
    </location>
</feature>
<accession>A0A7W8A906</accession>
<dbReference type="PROSITE" id="PS51462">
    <property type="entry name" value="NUDIX"/>
    <property type="match status" value="1"/>
</dbReference>
<keyword evidence="3" id="KW-0378">Hydrolase</keyword>
<dbReference type="PANTHER" id="PTHR43736">
    <property type="entry name" value="ADP-RIBOSE PYROPHOSPHATASE"/>
    <property type="match status" value="1"/>
</dbReference>
<gene>
    <name evidence="3" type="ORF">HNR40_007290</name>
</gene>